<dbReference type="Proteomes" id="UP000887566">
    <property type="component" value="Unplaced"/>
</dbReference>
<protein>
    <submittedName>
        <fullName evidence="3">Uncharacterized protein</fullName>
    </submittedName>
</protein>
<organism evidence="2 3">
    <name type="scientific">Plectus sambesii</name>
    <dbReference type="NCBI Taxonomy" id="2011161"/>
    <lineage>
        <taxon>Eukaryota</taxon>
        <taxon>Metazoa</taxon>
        <taxon>Ecdysozoa</taxon>
        <taxon>Nematoda</taxon>
        <taxon>Chromadorea</taxon>
        <taxon>Plectida</taxon>
        <taxon>Plectina</taxon>
        <taxon>Plectoidea</taxon>
        <taxon>Plectidae</taxon>
        <taxon>Plectus</taxon>
    </lineage>
</organism>
<accession>A0A914XIT1</accession>
<proteinExistence type="predicted"/>
<dbReference type="WBParaSite" id="PSAMB.scaffold8276size6404.g31243.t1">
    <property type="protein sequence ID" value="PSAMB.scaffold8276size6404.g31243.t1"/>
    <property type="gene ID" value="PSAMB.scaffold8276size6404.g31243"/>
</dbReference>
<evidence type="ECO:0000256" key="1">
    <source>
        <dbReference type="SAM" id="MobiDB-lite"/>
    </source>
</evidence>
<feature type="region of interest" description="Disordered" evidence="1">
    <location>
        <begin position="300"/>
        <end position="335"/>
    </location>
</feature>
<keyword evidence="2" id="KW-1185">Reference proteome</keyword>
<reference evidence="3" key="1">
    <citation type="submission" date="2022-11" db="UniProtKB">
        <authorList>
            <consortium name="WormBaseParasite"/>
        </authorList>
    </citation>
    <scope>IDENTIFICATION</scope>
</reference>
<name>A0A914XIT1_9BILA</name>
<evidence type="ECO:0000313" key="2">
    <source>
        <dbReference type="Proteomes" id="UP000887566"/>
    </source>
</evidence>
<sequence length="335" mass="37639">MPKKECNGSVVFKSNHAGEFTVEWFDDCGRKIMTTQLVGDNVALSELLRFIRIGGSMHFTDGLSATDELLDQLCKAWVTICPKMVIFRCDLAQTSRDSLRAFLVKVEPSIERLHFQYASNIGHNLLSDDVICAAGRLNGLMVVQKCWGAELRDINIGDETLLAMADADHMPSYFCFMGCLGITPGGIRAFVEKWMKKECRTPDKKAFSYGGPLELCELSFFNCANVTQAAVKEACRDLLKKETIAGASTSSVDDSRESSIYVGCSIQFFSNNRCLDIIFHYKPFFSHSVGDPRMRKLFENEIDKDDLDPETEDDQDEDEDDDDDDDDDDEIDVDN</sequence>
<dbReference type="AlphaFoldDB" id="A0A914XIT1"/>
<evidence type="ECO:0000313" key="3">
    <source>
        <dbReference type="WBParaSite" id="PSAMB.scaffold8276size6404.g31243.t1"/>
    </source>
</evidence>
<feature type="compositionally biased region" description="Acidic residues" evidence="1">
    <location>
        <begin position="302"/>
        <end position="335"/>
    </location>
</feature>